<dbReference type="Proteomes" id="UP000319576">
    <property type="component" value="Chromosome"/>
</dbReference>
<keyword evidence="2" id="KW-1185">Reference proteome</keyword>
<proteinExistence type="predicted"/>
<evidence type="ECO:0000313" key="2">
    <source>
        <dbReference type="Proteomes" id="UP000319576"/>
    </source>
</evidence>
<name>A0A517XP22_9BACT</name>
<dbReference type="EMBL" id="CP036273">
    <property type="protein sequence ID" value="QDU19253.1"/>
    <property type="molecule type" value="Genomic_DNA"/>
</dbReference>
<dbReference type="AlphaFoldDB" id="A0A517XP22"/>
<accession>A0A517XP22</accession>
<dbReference type="RefSeq" id="WP_145235111.1">
    <property type="nucleotide sequence ID" value="NZ_CP036273.1"/>
</dbReference>
<sequence length="82" mass="9038">MSVTIPDPTSAAILARTTGVEVELRDADGQLLGRFTPAPRPGMMFPELGVTDEEMDRRLNDPNAKWVTGEEVMARLRALREA</sequence>
<dbReference type="KEGG" id="uli:ETAA1_11590"/>
<organism evidence="1 2">
    <name type="scientific">Urbifossiella limnaea</name>
    <dbReference type="NCBI Taxonomy" id="2528023"/>
    <lineage>
        <taxon>Bacteria</taxon>
        <taxon>Pseudomonadati</taxon>
        <taxon>Planctomycetota</taxon>
        <taxon>Planctomycetia</taxon>
        <taxon>Gemmatales</taxon>
        <taxon>Gemmataceae</taxon>
        <taxon>Urbifossiella</taxon>
    </lineage>
</organism>
<gene>
    <name evidence="1" type="ORF">ETAA1_11590</name>
</gene>
<evidence type="ECO:0000313" key="1">
    <source>
        <dbReference type="EMBL" id="QDU19253.1"/>
    </source>
</evidence>
<reference evidence="1 2" key="1">
    <citation type="submission" date="2019-02" db="EMBL/GenBank/DDBJ databases">
        <title>Deep-cultivation of Planctomycetes and their phenomic and genomic characterization uncovers novel biology.</title>
        <authorList>
            <person name="Wiegand S."/>
            <person name="Jogler M."/>
            <person name="Boedeker C."/>
            <person name="Pinto D."/>
            <person name="Vollmers J."/>
            <person name="Rivas-Marin E."/>
            <person name="Kohn T."/>
            <person name="Peeters S.H."/>
            <person name="Heuer A."/>
            <person name="Rast P."/>
            <person name="Oberbeckmann S."/>
            <person name="Bunk B."/>
            <person name="Jeske O."/>
            <person name="Meyerdierks A."/>
            <person name="Storesund J.E."/>
            <person name="Kallscheuer N."/>
            <person name="Luecker S."/>
            <person name="Lage O.M."/>
            <person name="Pohl T."/>
            <person name="Merkel B.J."/>
            <person name="Hornburger P."/>
            <person name="Mueller R.-W."/>
            <person name="Bruemmer F."/>
            <person name="Labrenz M."/>
            <person name="Spormann A.M."/>
            <person name="Op den Camp H."/>
            <person name="Overmann J."/>
            <person name="Amann R."/>
            <person name="Jetten M.S.M."/>
            <person name="Mascher T."/>
            <person name="Medema M.H."/>
            <person name="Devos D.P."/>
            <person name="Kaster A.-K."/>
            <person name="Ovreas L."/>
            <person name="Rohde M."/>
            <person name="Galperin M.Y."/>
            <person name="Jogler C."/>
        </authorList>
    </citation>
    <scope>NUCLEOTIDE SEQUENCE [LARGE SCALE GENOMIC DNA]</scope>
    <source>
        <strain evidence="1 2">ETA_A1</strain>
    </source>
</reference>
<protein>
    <submittedName>
        <fullName evidence="1">Uncharacterized protein</fullName>
    </submittedName>
</protein>